<dbReference type="Proteomes" id="UP000219338">
    <property type="component" value="Unassembled WGS sequence"/>
</dbReference>
<protein>
    <submittedName>
        <fullName evidence="3">Related to Ribonucleoside-diphosphate reductase small chain</fullName>
    </submittedName>
</protein>
<dbReference type="OMA" id="NIRSEMY"/>
<dbReference type="PANTHER" id="PTHR23409">
    <property type="entry name" value="RIBONUCLEOSIDE-DIPHOSPHATE REDUCTASE SMALL CHAIN"/>
    <property type="match status" value="1"/>
</dbReference>
<accession>A0A284S742</accession>
<evidence type="ECO:0000256" key="1">
    <source>
        <dbReference type="ARBA" id="ARBA00009303"/>
    </source>
</evidence>
<sequence>MEPIVNNVMTGRLQLFPIEYDELWDMYMKAKAAFWTAAEIDLSKDLTDWDERLTENKRHVISTVLAFFASSDAIVSKNLVTRFCREVQIPEAHYFYTFQAMMENIHSEVYGLLIDTYIREPTECFTLFRTIDEHPTVKAKAVWALRWIEDSSSFATCLVAFAAVEGIFFSGSFSVIFWLKKWGLMPGLSFSNELIVCDEGMHTLFAVMLYHTLKQPLPAEAILEIIRGVVDIEKAFWDGTFKSSCLGLDVDSMKKYIEYVADYLLDGLGVSKFYNSVNPFEFMELISLKGKTNFFK</sequence>
<dbReference type="InterPro" id="IPR030475">
    <property type="entry name" value="RNR_small_AS"/>
</dbReference>
<dbReference type="InterPro" id="IPR000358">
    <property type="entry name" value="RNR_small_fam"/>
</dbReference>
<dbReference type="OrthoDB" id="2727692at2759"/>
<gene>
    <name evidence="3" type="ORF">ARMOST_20348</name>
</gene>
<dbReference type="Gene3D" id="1.10.620.20">
    <property type="entry name" value="Ribonucleotide Reductase, subunit A"/>
    <property type="match status" value="1"/>
</dbReference>
<organism evidence="3 4">
    <name type="scientific">Armillaria ostoyae</name>
    <name type="common">Armillaria root rot fungus</name>
    <dbReference type="NCBI Taxonomy" id="47428"/>
    <lineage>
        <taxon>Eukaryota</taxon>
        <taxon>Fungi</taxon>
        <taxon>Dikarya</taxon>
        <taxon>Basidiomycota</taxon>
        <taxon>Agaricomycotina</taxon>
        <taxon>Agaricomycetes</taxon>
        <taxon>Agaricomycetidae</taxon>
        <taxon>Agaricales</taxon>
        <taxon>Marasmiineae</taxon>
        <taxon>Physalacriaceae</taxon>
        <taxon>Armillaria</taxon>
    </lineage>
</organism>
<dbReference type="EMBL" id="FUEG01000038">
    <property type="protein sequence ID" value="SJL16819.1"/>
    <property type="molecule type" value="Genomic_DNA"/>
</dbReference>
<keyword evidence="2" id="KW-0812">Transmembrane</keyword>
<dbReference type="InterPro" id="IPR012348">
    <property type="entry name" value="RNR-like"/>
</dbReference>
<proteinExistence type="inferred from homology"/>
<dbReference type="AlphaFoldDB" id="A0A284S742"/>
<evidence type="ECO:0000313" key="4">
    <source>
        <dbReference type="Proteomes" id="UP000219338"/>
    </source>
</evidence>
<dbReference type="CDD" id="cd01049">
    <property type="entry name" value="RNRR2"/>
    <property type="match status" value="1"/>
</dbReference>
<comment type="similarity">
    <text evidence="1">Belongs to the ribonucleoside diphosphate reductase small chain family.</text>
</comment>
<keyword evidence="2" id="KW-0472">Membrane</keyword>
<dbReference type="GO" id="GO:0009263">
    <property type="term" value="P:deoxyribonucleotide biosynthetic process"/>
    <property type="evidence" value="ECO:0007669"/>
    <property type="project" value="InterPro"/>
</dbReference>
<keyword evidence="2" id="KW-1133">Transmembrane helix</keyword>
<dbReference type="InterPro" id="IPR009078">
    <property type="entry name" value="Ferritin-like_SF"/>
</dbReference>
<dbReference type="Pfam" id="PF00268">
    <property type="entry name" value="Ribonuc_red_sm"/>
    <property type="match status" value="1"/>
</dbReference>
<dbReference type="InterPro" id="IPR033909">
    <property type="entry name" value="RNR_small"/>
</dbReference>
<dbReference type="PANTHER" id="PTHR23409:SF18">
    <property type="entry name" value="RIBONUCLEOSIDE-DIPHOSPHATE REDUCTASE SUBUNIT M2"/>
    <property type="match status" value="1"/>
</dbReference>
<dbReference type="SUPFAM" id="SSF47240">
    <property type="entry name" value="Ferritin-like"/>
    <property type="match status" value="1"/>
</dbReference>
<dbReference type="STRING" id="47428.A0A284S742"/>
<evidence type="ECO:0000256" key="2">
    <source>
        <dbReference type="SAM" id="Phobius"/>
    </source>
</evidence>
<feature type="transmembrane region" description="Helical" evidence="2">
    <location>
        <begin position="158"/>
        <end position="179"/>
    </location>
</feature>
<keyword evidence="4" id="KW-1185">Reference proteome</keyword>
<name>A0A284S742_ARMOS</name>
<evidence type="ECO:0000313" key="3">
    <source>
        <dbReference type="EMBL" id="SJL16819.1"/>
    </source>
</evidence>
<dbReference type="PROSITE" id="PS00368">
    <property type="entry name" value="RIBORED_SMALL"/>
    <property type="match status" value="1"/>
</dbReference>
<dbReference type="GO" id="GO:0016491">
    <property type="term" value="F:oxidoreductase activity"/>
    <property type="evidence" value="ECO:0007669"/>
    <property type="project" value="InterPro"/>
</dbReference>
<reference evidence="4" key="1">
    <citation type="journal article" date="2017" name="Nat. Ecol. Evol.">
        <title>Genome expansion and lineage-specific genetic innovations in the forest pathogenic fungi Armillaria.</title>
        <authorList>
            <person name="Sipos G."/>
            <person name="Prasanna A.N."/>
            <person name="Walter M.C."/>
            <person name="O'Connor E."/>
            <person name="Balint B."/>
            <person name="Krizsan K."/>
            <person name="Kiss B."/>
            <person name="Hess J."/>
            <person name="Varga T."/>
            <person name="Slot J."/>
            <person name="Riley R."/>
            <person name="Boka B."/>
            <person name="Rigling D."/>
            <person name="Barry K."/>
            <person name="Lee J."/>
            <person name="Mihaltcheva S."/>
            <person name="LaButti K."/>
            <person name="Lipzen A."/>
            <person name="Waldron R."/>
            <person name="Moloney N.M."/>
            <person name="Sperisen C."/>
            <person name="Kredics L."/>
            <person name="Vagvoelgyi C."/>
            <person name="Patrignani A."/>
            <person name="Fitzpatrick D."/>
            <person name="Nagy I."/>
            <person name="Doyle S."/>
            <person name="Anderson J.B."/>
            <person name="Grigoriev I.V."/>
            <person name="Gueldener U."/>
            <person name="Muensterkoetter M."/>
            <person name="Nagy L.G."/>
        </authorList>
    </citation>
    <scope>NUCLEOTIDE SEQUENCE [LARGE SCALE GENOMIC DNA]</scope>
    <source>
        <strain evidence="4">C18/9</strain>
    </source>
</reference>